<organism evidence="1 2">
    <name type="scientific">Marasmiellus scandens</name>
    <dbReference type="NCBI Taxonomy" id="2682957"/>
    <lineage>
        <taxon>Eukaryota</taxon>
        <taxon>Fungi</taxon>
        <taxon>Dikarya</taxon>
        <taxon>Basidiomycota</taxon>
        <taxon>Agaricomycotina</taxon>
        <taxon>Agaricomycetes</taxon>
        <taxon>Agaricomycetidae</taxon>
        <taxon>Agaricales</taxon>
        <taxon>Marasmiineae</taxon>
        <taxon>Omphalotaceae</taxon>
        <taxon>Marasmiellus</taxon>
    </lineage>
</organism>
<reference evidence="1 2" key="1">
    <citation type="submission" date="2024-01" db="EMBL/GenBank/DDBJ databases">
        <title>A draft genome for the cacao thread blight pathogen Marasmiellus scandens.</title>
        <authorList>
            <person name="Baruah I.K."/>
            <person name="Leung J."/>
            <person name="Bukari Y."/>
            <person name="Amoako-Attah I."/>
            <person name="Meinhardt L.W."/>
            <person name="Bailey B.A."/>
            <person name="Cohen S.P."/>
        </authorList>
    </citation>
    <scope>NUCLEOTIDE SEQUENCE [LARGE SCALE GENOMIC DNA]</scope>
    <source>
        <strain evidence="1 2">GH-19</strain>
    </source>
</reference>
<evidence type="ECO:0000313" key="1">
    <source>
        <dbReference type="EMBL" id="KAK7439192.1"/>
    </source>
</evidence>
<protein>
    <submittedName>
        <fullName evidence="1">Uncharacterized protein</fullName>
    </submittedName>
</protein>
<gene>
    <name evidence="1" type="ORF">VKT23_017682</name>
</gene>
<dbReference type="Proteomes" id="UP001498398">
    <property type="component" value="Unassembled WGS sequence"/>
</dbReference>
<sequence length="56" mass="6337">MSYGWTKLTYACTTPVFAGFEEGTRVWDRGILQPRQRWTLSIGVILHAPLLPSVLC</sequence>
<accession>A0ABR1IRC4</accession>
<proteinExistence type="predicted"/>
<dbReference type="EMBL" id="JBANRG010000074">
    <property type="protein sequence ID" value="KAK7439192.1"/>
    <property type="molecule type" value="Genomic_DNA"/>
</dbReference>
<name>A0ABR1IRC4_9AGAR</name>
<comment type="caution">
    <text evidence="1">The sequence shown here is derived from an EMBL/GenBank/DDBJ whole genome shotgun (WGS) entry which is preliminary data.</text>
</comment>
<keyword evidence="2" id="KW-1185">Reference proteome</keyword>
<evidence type="ECO:0000313" key="2">
    <source>
        <dbReference type="Proteomes" id="UP001498398"/>
    </source>
</evidence>